<evidence type="ECO:0000259" key="4">
    <source>
        <dbReference type="Pfam" id="PF25358"/>
    </source>
</evidence>
<dbReference type="PANTHER" id="PTHR23079:SF17">
    <property type="entry name" value="RNA-DEPENDENT RNA POLYMERASE"/>
    <property type="match status" value="1"/>
</dbReference>
<keyword evidence="1" id="KW-0696">RNA-directed RNA polymerase</keyword>
<comment type="similarity">
    <text evidence="1">Belongs to the RdRP family.</text>
</comment>
<dbReference type="InterPro" id="IPR057503">
    <property type="entry name" value="PH_RdRP"/>
</dbReference>
<gene>
    <name evidence="5" type="ORF">B0H63DRAFT_166805</name>
</gene>
<feature type="domain" description="RDRP core" evidence="3">
    <location>
        <begin position="432"/>
        <end position="1030"/>
    </location>
</feature>
<dbReference type="Pfam" id="PF25358">
    <property type="entry name" value="PH_fung_RdRP"/>
    <property type="match status" value="1"/>
</dbReference>
<dbReference type="GO" id="GO:0031380">
    <property type="term" value="C:nuclear RNA-directed RNA polymerase complex"/>
    <property type="evidence" value="ECO:0007669"/>
    <property type="project" value="TreeGrafter"/>
</dbReference>
<evidence type="ECO:0000259" key="3">
    <source>
        <dbReference type="Pfam" id="PF05183"/>
    </source>
</evidence>
<dbReference type="GO" id="GO:0030422">
    <property type="term" value="P:siRNA processing"/>
    <property type="evidence" value="ECO:0007669"/>
    <property type="project" value="TreeGrafter"/>
</dbReference>
<feature type="domain" description="RdRP-like PH" evidence="4">
    <location>
        <begin position="128"/>
        <end position="271"/>
    </location>
</feature>
<dbReference type="AlphaFoldDB" id="A0AAE0NUZ1"/>
<reference evidence="5" key="2">
    <citation type="submission" date="2023-06" db="EMBL/GenBank/DDBJ databases">
        <authorList>
            <consortium name="Lawrence Berkeley National Laboratory"/>
            <person name="Haridas S."/>
            <person name="Hensen N."/>
            <person name="Bonometti L."/>
            <person name="Westerberg I."/>
            <person name="Brannstrom I.O."/>
            <person name="Guillou S."/>
            <person name="Cros-Aarteil S."/>
            <person name="Calhoun S."/>
            <person name="Kuo A."/>
            <person name="Mondo S."/>
            <person name="Pangilinan J."/>
            <person name="Riley R."/>
            <person name="LaButti K."/>
            <person name="Andreopoulos B."/>
            <person name="Lipzen A."/>
            <person name="Chen C."/>
            <person name="Yanf M."/>
            <person name="Daum C."/>
            <person name="Ng V."/>
            <person name="Clum A."/>
            <person name="Steindorff A."/>
            <person name="Ohm R."/>
            <person name="Martin F."/>
            <person name="Silar P."/>
            <person name="Natvig D."/>
            <person name="Lalanne C."/>
            <person name="Gautier V."/>
            <person name="Ament-velasquez S.L."/>
            <person name="Kruys A."/>
            <person name="Hutchinson M.I."/>
            <person name="Powell A.J."/>
            <person name="Barry K."/>
            <person name="Miller A.N."/>
            <person name="Grigoriev I.V."/>
            <person name="Debuchy R."/>
            <person name="Gladieux P."/>
            <person name="Thoren M.H."/>
            <person name="Johannesson H."/>
        </authorList>
    </citation>
    <scope>NUCLEOTIDE SEQUENCE</scope>
    <source>
        <strain evidence="5">CBS 232.78</strain>
    </source>
</reference>
<reference evidence="5" key="1">
    <citation type="journal article" date="2023" name="Mol. Phylogenet. Evol.">
        <title>Genome-scale phylogeny and comparative genomics of the fungal order Sordariales.</title>
        <authorList>
            <person name="Hensen N."/>
            <person name="Bonometti L."/>
            <person name="Westerberg I."/>
            <person name="Brannstrom I.O."/>
            <person name="Guillou S."/>
            <person name="Cros-Aarteil S."/>
            <person name="Calhoun S."/>
            <person name="Haridas S."/>
            <person name="Kuo A."/>
            <person name="Mondo S."/>
            <person name="Pangilinan J."/>
            <person name="Riley R."/>
            <person name="LaButti K."/>
            <person name="Andreopoulos B."/>
            <person name="Lipzen A."/>
            <person name="Chen C."/>
            <person name="Yan M."/>
            <person name="Daum C."/>
            <person name="Ng V."/>
            <person name="Clum A."/>
            <person name="Steindorff A."/>
            <person name="Ohm R.A."/>
            <person name="Martin F."/>
            <person name="Silar P."/>
            <person name="Natvig D.O."/>
            <person name="Lalanne C."/>
            <person name="Gautier V."/>
            <person name="Ament-Velasquez S.L."/>
            <person name="Kruys A."/>
            <person name="Hutchinson M.I."/>
            <person name="Powell A.J."/>
            <person name="Barry K."/>
            <person name="Miller A.N."/>
            <person name="Grigoriev I.V."/>
            <person name="Debuchy R."/>
            <person name="Gladieux P."/>
            <person name="Hiltunen Thoren M."/>
            <person name="Johannesson H."/>
        </authorList>
    </citation>
    <scope>NUCLEOTIDE SEQUENCE</scope>
    <source>
        <strain evidence="5">CBS 232.78</strain>
    </source>
</reference>
<evidence type="ECO:0000256" key="2">
    <source>
        <dbReference type="SAM" id="MobiDB-lite"/>
    </source>
</evidence>
<comment type="caution">
    <text evidence="5">The sequence shown here is derived from an EMBL/GenBank/DDBJ whole genome shotgun (WGS) entry which is preliminary data.</text>
</comment>
<evidence type="ECO:0000256" key="1">
    <source>
        <dbReference type="RuleBase" id="RU363098"/>
    </source>
</evidence>
<keyword evidence="1" id="KW-0694">RNA-binding</keyword>
<evidence type="ECO:0000313" key="6">
    <source>
        <dbReference type="Proteomes" id="UP001285441"/>
    </source>
</evidence>
<organism evidence="5 6">
    <name type="scientific">Podospora didyma</name>
    <dbReference type="NCBI Taxonomy" id="330526"/>
    <lineage>
        <taxon>Eukaryota</taxon>
        <taxon>Fungi</taxon>
        <taxon>Dikarya</taxon>
        <taxon>Ascomycota</taxon>
        <taxon>Pezizomycotina</taxon>
        <taxon>Sordariomycetes</taxon>
        <taxon>Sordariomycetidae</taxon>
        <taxon>Sordariales</taxon>
        <taxon>Podosporaceae</taxon>
        <taxon>Podospora</taxon>
    </lineage>
</organism>
<comment type="catalytic activity">
    <reaction evidence="1">
        <text>RNA(n) + a ribonucleoside 5'-triphosphate = RNA(n+1) + diphosphate</text>
        <dbReference type="Rhea" id="RHEA:21248"/>
        <dbReference type="Rhea" id="RHEA-COMP:14527"/>
        <dbReference type="Rhea" id="RHEA-COMP:17342"/>
        <dbReference type="ChEBI" id="CHEBI:33019"/>
        <dbReference type="ChEBI" id="CHEBI:61557"/>
        <dbReference type="ChEBI" id="CHEBI:140395"/>
        <dbReference type="EC" id="2.7.7.48"/>
    </reaction>
</comment>
<feature type="region of interest" description="Disordered" evidence="2">
    <location>
        <begin position="1226"/>
        <end position="1258"/>
    </location>
</feature>
<name>A0AAE0NUZ1_9PEZI</name>
<sequence>MEVFCRNLPPDLSDRSFEVQLQPFMQSLNIRYFVCEKKRRAKFGQIVFLNKSDGDKFLQHHGVITLGHSRARSQFKHPPQQARLNLMGTNVYCEISNRMPDELVLRGIKLQIDGRRSDPDKQEGSAVVFSAIGVDCGYYAFDSESLTFVAEWTGRQICTVKFTTRNVVIKMPSRDIELYIPFQSIVELVWSHDGSVALSLSSSPMFLRTPPADNLAAIFGQLGLGNPAGPTELQAMRLPFIDQEHGRIAGICRVYHFKVLGIHSKASVADLYDNMTKLKKKKVFNVTQYDLKIKTAHATGIIRLAMNELNHFLSRFTASGALPFDLLFLLEALAHNGYLHPATVMKLAERLSYKFTEAAKAKERPPISVEAFKKLFTAIDYPSPHADHTQYEVDSILDFLEATEQDMKAGFALRSGLFSNTDSLIRIFRATVTPTRITFHGPEFETKNRILRKFPDHTDYFMRVQFCDENGRDLFISPRVSLDEVYSRFKSVLSNGIGIAGRQYNFLGFSHSSLRSHSVWLSAPFVHQSRLHWADYIILGLGDFKAIKSPARRAARIGQAFSETPYTVSLDEHEITVVKIPDVEKNSRVFSDGVAPMSLGAVEVLCQALPESKGFPTCYQIRWAGAKGMLSLDTTLDGRVICVRPSMEKFESDDKGALEICDASSKPIPMVLNRQLIKIMEDMGVPHQWFLDLQEKELQRLRGITASVFATANFLKAQLIGAGIRLPQFLRQTENMGIDYRKDAFLRSAVEAAVLRELRLLKHKARIPVQHGMTLFGIMDEIGDLKEGEVFVTYDTMSGRFDAPPEAGPVLVARSPALHPGDVQIAMNVVPPDGHPLTQLQNCIVFSQHGARDLPSQLSGGDLDGDLFHVIWCPGAIDGVVSFPPADYPRIPPLELDRPVESRDMAEFFIDFMKTDYLGAIAVRHMILADQKDRGTNDQDCITLAELHSSAVDFSKTGRAVEMSKLPKANRWRPDFLAQGPGIHFHSKSDMMVLDEHIHQEDDEDMIIGAAPRHRFYVSDKVLGRLYRAVDESKIWQEDIRMKVPMGGASFWDQTITALTLRVRDTIGDVEWKHRSAEAKRIRHAYEDAIFGAMCDHSERPSQPLKELEVFVGFIMDSTGVQTHRQRDRSIKLKDDFERIAGWIMKQMTSPTSISGHTSELDALELCLACLHVGCLKDEREVQPWTRYATGEIKSFRVVAASAVIRQLKLLEGGFTTRAQGSGSGFVGVGSAAPKKKTTGQRPGKENEASARNKGGQTELADAILKTFKRDD</sequence>
<proteinExistence type="inferred from homology"/>
<dbReference type="InterPro" id="IPR057596">
    <property type="entry name" value="RDRP_core"/>
</dbReference>
<dbReference type="PANTHER" id="PTHR23079">
    <property type="entry name" value="RNA-DEPENDENT RNA POLYMERASE"/>
    <property type="match status" value="1"/>
</dbReference>
<protein>
    <recommendedName>
        <fullName evidence="1">RNA-dependent RNA polymerase</fullName>
        <ecNumber evidence="1">2.7.7.48</ecNumber>
    </recommendedName>
</protein>
<accession>A0AAE0NUZ1</accession>
<keyword evidence="1" id="KW-0548">Nucleotidyltransferase</keyword>
<dbReference type="EC" id="2.7.7.48" evidence="1"/>
<dbReference type="GO" id="GO:0003968">
    <property type="term" value="F:RNA-directed RNA polymerase activity"/>
    <property type="evidence" value="ECO:0007669"/>
    <property type="project" value="UniProtKB-KW"/>
</dbReference>
<keyword evidence="6" id="KW-1185">Reference proteome</keyword>
<dbReference type="InterPro" id="IPR007855">
    <property type="entry name" value="RDRP"/>
</dbReference>
<dbReference type="GO" id="GO:0003723">
    <property type="term" value="F:RNA binding"/>
    <property type="evidence" value="ECO:0007669"/>
    <property type="project" value="UniProtKB-KW"/>
</dbReference>
<keyword evidence="1" id="KW-0808">Transferase</keyword>
<dbReference type="Proteomes" id="UP001285441">
    <property type="component" value="Unassembled WGS sequence"/>
</dbReference>
<evidence type="ECO:0000313" key="5">
    <source>
        <dbReference type="EMBL" id="KAK3387915.1"/>
    </source>
</evidence>
<dbReference type="Pfam" id="PF05183">
    <property type="entry name" value="RdRP"/>
    <property type="match status" value="1"/>
</dbReference>
<dbReference type="EMBL" id="JAULSW010000003">
    <property type="protein sequence ID" value="KAK3387915.1"/>
    <property type="molecule type" value="Genomic_DNA"/>
</dbReference>